<evidence type="ECO:0000256" key="1">
    <source>
        <dbReference type="ARBA" id="ARBA00005380"/>
    </source>
</evidence>
<comment type="caution">
    <text evidence="8">The sequence shown here is derived from an EMBL/GenBank/DDBJ whole genome shotgun (WGS) entry which is preliminary data.</text>
</comment>
<sequence length="309" mass="34015">MIATITLNPCIDRTVEIEKFLYGGTNNVLNTRDDISGKGINVNSVLQHLGIENLSTGFNYKEDAAKLTDFLKKLGCSFKHVEVNGELRTNIKIFDTEKSVMSEFNEKGHAVPKEHVDGFLRLLEEEMDKIDVLVVDGSVPPGISADIYKEIISMANQKAVKTILDASGDLLKFGIDAKPFLIKPNVDELEYTFNRKIENEEEILKTAKDIVSSGIKYVCVSRGSKGAVFVSDKASYIVDPVKVDVKGVQGAGDSMVAGFCYAIVNGLPEIEIIRHGVACATGSLIHSGTKLCRKKDMEYFLPQIKIHKL</sequence>
<evidence type="ECO:0000313" key="9">
    <source>
        <dbReference type="Proteomes" id="UP000295726"/>
    </source>
</evidence>
<keyword evidence="4 8" id="KW-0418">Kinase</keyword>
<dbReference type="FunFam" id="3.40.1190.20:FF:000001">
    <property type="entry name" value="Phosphofructokinase"/>
    <property type="match status" value="1"/>
</dbReference>
<dbReference type="InterPro" id="IPR029056">
    <property type="entry name" value="Ribokinase-like"/>
</dbReference>
<proteinExistence type="inferred from homology"/>
<dbReference type="GO" id="GO:0044281">
    <property type="term" value="P:small molecule metabolic process"/>
    <property type="evidence" value="ECO:0007669"/>
    <property type="project" value="UniProtKB-ARBA"/>
</dbReference>
<dbReference type="RefSeq" id="WP_132379173.1">
    <property type="nucleotide sequence ID" value="NZ_DAIQXH010000078.1"/>
</dbReference>
<keyword evidence="5 6" id="KW-0067">ATP-binding</keyword>
<evidence type="ECO:0000256" key="5">
    <source>
        <dbReference type="ARBA" id="ARBA00022840"/>
    </source>
</evidence>
<dbReference type="OrthoDB" id="9801219at2"/>
<dbReference type="Proteomes" id="UP000295726">
    <property type="component" value="Unassembled WGS sequence"/>
</dbReference>
<dbReference type="PIRSF" id="PIRSF000535">
    <property type="entry name" value="1PFK/6PFK/LacC"/>
    <property type="match status" value="1"/>
</dbReference>
<evidence type="ECO:0000313" key="8">
    <source>
        <dbReference type="EMBL" id="TCS81098.1"/>
    </source>
</evidence>
<accession>A0A4R3KD83</accession>
<evidence type="ECO:0000256" key="3">
    <source>
        <dbReference type="ARBA" id="ARBA00022741"/>
    </source>
</evidence>
<comment type="similarity">
    <text evidence="1">Belongs to the carbohydrate kinase pfkB family.</text>
</comment>
<dbReference type="GO" id="GO:0005988">
    <property type="term" value="P:lactose metabolic process"/>
    <property type="evidence" value="ECO:0007669"/>
    <property type="project" value="UniProtKB-KW"/>
</dbReference>
<comment type="catalytic activity">
    <reaction evidence="6">
        <text>D-tagatofuranose 6-phosphate + ATP = D-tagatofuranose 1,6-bisphosphate + ADP + H(+)</text>
        <dbReference type="Rhea" id="RHEA:12420"/>
        <dbReference type="ChEBI" id="CHEBI:15378"/>
        <dbReference type="ChEBI" id="CHEBI:30616"/>
        <dbReference type="ChEBI" id="CHEBI:58694"/>
        <dbReference type="ChEBI" id="CHEBI:58695"/>
        <dbReference type="ChEBI" id="CHEBI:456216"/>
        <dbReference type="EC" id="2.7.1.144"/>
    </reaction>
</comment>
<dbReference type="InterPro" id="IPR011611">
    <property type="entry name" value="PfkB_dom"/>
</dbReference>
<dbReference type="CDD" id="cd01164">
    <property type="entry name" value="FruK_PfkB_like"/>
    <property type="match status" value="1"/>
</dbReference>
<comment type="similarity">
    <text evidence="6">Belongs to the carbohydrate kinase PfkB family. LacC subfamily.</text>
</comment>
<dbReference type="NCBIfam" id="TIGR03828">
    <property type="entry name" value="pfkB"/>
    <property type="match status" value="1"/>
</dbReference>
<evidence type="ECO:0000256" key="4">
    <source>
        <dbReference type="ARBA" id="ARBA00022777"/>
    </source>
</evidence>
<dbReference type="UniPathway" id="UPA00704">
    <property type="reaction ID" value="UER00715"/>
</dbReference>
<reference evidence="8 9" key="1">
    <citation type="submission" date="2019-03" db="EMBL/GenBank/DDBJ databases">
        <title>Genomic Encyclopedia of Type Strains, Phase IV (KMG-IV): sequencing the most valuable type-strain genomes for metagenomic binning, comparative biology and taxonomic classification.</title>
        <authorList>
            <person name="Goeker M."/>
        </authorList>
    </citation>
    <scope>NUCLEOTIDE SEQUENCE [LARGE SCALE GENOMIC DNA]</scope>
    <source>
        <strain evidence="8 9">DSM 29489</strain>
    </source>
</reference>
<dbReference type="GO" id="GO:0009024">
    <property type="term" value="F:tagatose-6-phosphate kinase activity"/>
    <property type="evidence" value="ECO:0007669"/>
    <property type="project" value="UniProtKB-EC"/>
</dbReference>
<dbReference type="Gene3D" id="3.40.1190.20">
    <property type="match status" value="1"/>
</dbReference>
<protein>
    <recommendedName>
        <fullName evidence="6">Tagatose-6-phosphate kinase</fullName>
        <ecNumber evidence="6">2.7.1.144</ecNumber>
    </recommendedName>
</protein>
<keyword evidence="3 6" id="KW-0547">Nucleotide-binding</keyword>
<dbReference type="AlphaFoldDB" id="A0A4R3KD83"/>
<dbReference type="InterPro" id="IPR022463">
    <property type="entry name" value="1-PFruKinase"/>
</dbReference>
<dbReference type="SUPFAM" id="SSF53613">
    <property type="entry name" value="Ribokinase-like"/>
    <property type="match status" value="1"/>
</dbReference>
<keyword evidence="6" id="KW-0423">Lactose metabolism</keyword>
<dbReference type="GO" id="GO:2001059">
    <property type="term" value="P:D-tagatose 6-phosphate catabolic process"/>
    <property type="evidence" value="ECO:0007669"/>
    <property type="project" value="UniProtKB-UniPathway"/>
</dbReference>
<dbReference type="InterPro" id="IPR017583">
    <property type="entry name" value="Tagatose/fructose_Pkinase"/>
</dbReference>
<name>A0A4R3KD83_9FIRM</name>
<dbReference type="EMBL" id="SLZZ01000004">
    <property type="protein sequence ID" value="TCS81098.1"/>
    <property type="molecule type" value="Genomic_DNA"/>
</dbReference>
<gene>
    <name evidence="8" type="ORF">EDD59_10417</name>
</gene>
<evidence type="ECO:0000256" key="6">
    <source>
        <dbReference type="PIRNR" id="PIRNR000535"/>
    </source>
</evidence>
<dbReference type="PANTHER" id="PTHR46566:SF2">
    <property type="entry name" value="ATP-DEPENDENT 6-PHOSPHOFRUCTOKINASE ISOZYME 2"/>
    <property type="match status" value="1"/>
</dbReference>
<dbReference type="GO" id="GO:0005829">
    <property type="term" value="C:cytosol"/>
    <property type="evidence" value="ECO:0007669"/>
    <property type="project" value="TreeGrafter"/>
</dbReference>
<dbReference type="Pfam" id="PF00294">
    <property type="entry name" value="PfkB"/>
    <property type="match status" value="1"/>
</dbReference>
<dbReference type="GO" id="GO:0016052">
    <property type="term" value="P:carbohydrate catabolic process"/>
    <property type="evidence" value="ECO:0007669"/>
    <property type="project" value="UniProtKB-ARBA"/>
</dbReference>
<dbReference type="PANTHER" id="PTHR46566">
    <property type="entry name" value="1-PHOSPHOFRUCTOKINASE-RELATED"/>
    <property type="match status" value="1"/>
</dbReference>
<dbReference type="GO" id="GO:0008662">
    <property type="term" value="F:1-phosphofructokinase activity"/>
    <property type="evidence" value="ECO:0007669"/>
    <property type="project" value="InterPro"/>
</dbReference>
<feature type="domain" description="Carbohydrate kinase PfkB" evidence="7">
    <location>
        <begin position="7"/>
        <end position="292"/>
    </location>
</feature>
<keyword evidence="2 6" id="KW-0808">Transferase</keyword>
<comment type="pathway">
    <text evidence="6">Carbohydrate metabolism; D-tagatose 6-phosphate degradation; D-glyceraldehyde 3-phosphate and glycerone phosphate from D-tagatose 6-phosphate: step 1/2.</text>
</comment>
<evidence type="ECO:0000256" key="2">
    <source>
        <dbReference type="ARBA" id="ARBA00022679"/>
    </source>
</evidence>
<organism evidence="8 9">
    <name type="scientific">Muricomes intestini</name>
    <dbReference type="NCBI Taxonomy" id="1796634"/>
    <lineage>
        <taxon>Bacteria</taxon>
        <taxon>Bacillati</taxon>
        <taxon>Bacillota</taxon>
        <taxon>Clostridia</taxon>
        <taxon>Lachnospirales</taxon>
        <taxon>Lachnospiraceae</taxon>
        <taxon>Muricomes</taxon>
    </lineage>
</organism>
<keyword evidence="9" id="KW-1185">Reference proteome</keyword>
<dbReference type="EC" id="2.7.1.144" evidence="6"/>
<evidence type="ECO:0000259" key="7">
    <source>
        <dbReference type="Pfam" id="PF00294"/>
    </source>
</evidence>
<dbReference type="NCBIfam" id="TIGR03168">
    <property type="entry name" value="1-PFK"/>
    <property type="match status" value="1"/>
</dbReference>
<dbReference type="GO" id="GO:0005524">
    <property type="term" value="F:ATP binding"/>
    <property type="evidence" value="ECO:0007669"/>
    <property type="project" value="UniProtKB-KW"/>
</dbReference>